<feature type="region of interest" description="Disordered" evidence="2">
    <location>
        <begin position="1"/>
        <end position="56"/>
    </location>
</feature>
<evidence type="ECO:0000313" key="3">
    <source>
        <dbReference type="Proteomes" id="UP000887565"/>
    </source>
</evidence>
<dbReference type="Proteomes" id="UP000887565">
    <property type="component" value="Unplaced"/>
</dbReference>
<keyword evidence="3" id="KW-1185">Reference proteome</keyword>
<sequence>QDSKTKHENNAPVIGDHEQHLNALDENPEHIEPENDVQNHDHQPSNEENSERRKNREEAEIAFKAWLEKKKEEQRERLKRLQQQQLMEKDIIHTYFDSDSTIFLSISGNRFPIRSNNNGTHYYGLPPVNNNSHRISPNVSKTTKKRVSRSDSLPSIGGGGGEGVYVIRELTLRNTKY</sequence>
<accession>A0A915I1W3</accession>
<protein>
    <submittedName>
        <fullName evidence="4">Uncharacterized protein</fullName>
    </submittedName>
</protein>
<evidence type="ECO:0000256" key="1">
    <source>
        <dbReference type="SAM" id="Coils"/>
    </source>
</evidence>
<feature type="compositionally biased region" description="Basic and acidic residues" evidence="2">
    <location>
        <begin position="1"/>
        <end position="20"/>
    </location>
</feature>
<keyword evidence="1" id="KW-0175">Coiled coil</keyword>
<organism evidence="3 4">
    <name type="scientific">Romanomermis culicivorax</name>
    <name type="common">Nematode worm</name>
    <dbReference type="NCBI Taxonomy" id="13658"/>
    <lineage>
        <taxon>Eukaryota</taxon>
        <taxon>Metazoa</taxon>
        <taxon>Ecdysozoa</taxon>
        <taxon>Nematoda</taxon>
        <taxon>Enoplea</taxon>
        <taxon>Dorylaimia</taxon>
        <taxon>Mermithida</taxon>
        <taxon>Mermithoidea</taxon>
        <taxon>Mermithidae</taxon>
        <taxon>Romanomermis</taxon>
    </lineage>
</organism>
<feature type="coiled-coil region" evidence="1">
    <location>
        <begin position="56"/>
        <end position="84"/>
    </location>
</feature>
<dbReference type="WBParaSite" id="nRc.2.0.1.t08128-RA">
    <property type="protein sequence ID" value="nRc.2.0.1.t08128-RA"/>
    <property type="gene ID" value="nRc.2.0.1.g08128"/>
</dbReference>
<feature type="compositionally biased region" description="Basic and acidic residues" evidence="2">
    <location>
        <begin position="27"/>
        <end position="56"/>
    </location>
</feature>
<evidence type="ECO:0000256" key="2">
    <source>
        <dbReference type="SAM" id="MobiDB-lite"/>
    </source>
</evidence>
<dbReference type="AlphaFoldDB" id="A0A915I1W3"/>
<proteinExistence type="predicted"/>
<name>A0A915I1W3_ROMCU</name>
<feature type="region of interest" description="Disordered" evidence="2">
    <location>
        <begin position="127"/>
        <end position="155"/>
    </location>
</feature>
<reference evidence="4" key="1">
    <citation type="submission" date="2022-11" db="UniProtKB">
        <authorList>
            <consortium name="WormBaseParasite"/>
        </authorList>
    </citation>
    <scope>IDENTIFICATION</scope>
</reference>
<evidence type="ECO:0000313" key="4">
    <source>
        <dbReference type="WBParaSite" id="nRc.2.0.1.t08128-RA"/>
    </source>
</evidence>
<feature type="compositionally biased region" description="Polar residues" evidence="2">
    <location>
        <begin position="128"/>
        <end position="141"/>
    </location>
</feature>